<evidence type="ECO:0000256" key="1">
    <source>
        <dbReference type="SAM" id="MobiDB-lite"/>
    </source>
</evidence>
<dbReference type="Proteomes" id="UP001235064">
    <property type="component" value="Unassembled WGS sequence"/>
</dbReference>
<accession>A0ABT7N0D7</accession>
<dbReference type="EMBL" id="JASXSZ010000004">
    <property type="protein sequence ID" value="MDL9980170.1"/>
    <property type="molecule type" value="Genomic_DNA"/>
</dbReference>
<sequence length="156" mass="16879">MHEAEPHAAKPHAAKPHAAKPHAAKARIIQVRQGEVRPTGSWLYVWVDAADGSVAYVGGTGFDPELRAYLHLRSEDPEVGRVRATVPGFDERDFDVLAFRIPDDVSRPAAKHALAARLVMPGRPQDAAASSVDAMPTVVDPIVECVEAYLRNCEGP</sequence>
<feature type="compositionally biased region" description="Basic residues" evidence="1">
    <location>
        <begin position="9"/>
        <end position="24"/>
    </location>
</feature>
<gene>
    <name evidence="2" type="ORF">QSV35_12585</name>
</gene>
<name>A0ABT7N0D7_9MICO</name>
<organism evidence="2 3">
    <name type="scientific">Microbacterium candidum</name>
    <dbReference type="NCBI Taxonomy" id="3041922"/>
    <lineage>
        <taxon>Bacteria</taxon>
        <taxon>Bacillati</taxon>
        <taxon>Actinomycetota</taxon>
        <taxon>Actinomycetes</taxon>
        <taxon>Micrococcales</taxon>
        <taxon>Microbacteriaceae</taxon>
        <taxon>Microbacterium</taxon>
    </lineage>
</organism>
<comment type="caution">
    <text evidence="2">The sequence shown here is derived from an EMBL/GenBank/DDBJ whole genome shotgun (WGS) entry which is preliminary data.</text>
</comment>
<evidence type="ECO:0000313" key="3">
    <source>
        <dbReference type="Proteomes" id="UP001235064"/>
    </source>
</evidence>
<proteinExistence type="predicted"/>
<evidence type="ECO:0000313" key="2">
    <source>
        <dbReference type="EMBL" id="MDL9980170.1"/>
    </source>
</evidence>
<dbReference type="RefSeq" id="WP_286289128.1">
    <property type="nucleotide sequence ID" value="NZ_JASXSZ010000004.1"/>
</dbReference>
<reference evidence="2 3" key="1">
    <citation type="submission" date="2023-06" db="EMBL/GenBank/DDBJ databases">
        <title>Microbacterium sp. nov., isolated from a waste landfill.</title>
        <authorList>
            <person name="Wen W."/>
        </authorList>
    </citation>
    <scope>NUCLEOTIDE SEQUENCE [LARGE SCALE GENOMIC DNA]</scope>
    <source>
        <strain evidence="2 3">ASV49</strain>
    </source>
</reference>
<evidence type="ECO:0008006" key="4">
    <source>
        <dbReference type="Google" id="ProtNLM"/>
    </source>
</evidence>
<protein>
    <recommendedName>
        <fullName evidence="4">GIY-YIG nuclease family protein</fullName>
    </recommendedName>
</protein>
<keyword evidence="3" id="KW-1185">Reference proteome</keyword>
<feature type="region of interest" description="Disordered" evidence="1">
    <location>
        <begin position="1"/>
        <end position="24"/>
    </location>
</feature>